<dbReference type="RefSeq" id="WP_242876966.1">
    <property type="nucleotide sequence ID" value="NZ_FMUS01000014.1"/>
</dbReference>
<dbReference type="InterPro" id="IPR018313">
    <property type="entry name" value="SBP_3_CS"/>
</dbReference>
<dbReference type="PROSITE" id="PS01039">
    <property type="entry name" value="SBP_BACTERIAL_3"/>
    <property type="match status" value="1"/>
</dbReference>
<accession>A0A1G5IAD8</accession>
<evidence type="ECO:0000256" key="3">
    <source>
        <dbReference type="ARBA" id="ARBA00022729"/>
    </source>
</evidence>
<evidence type="ECO:0000313" key="7">
    <source>
        <dbReference type="EMBL" id="SCY73115.1"/>
    </source>
</evidence>
<keyword evidence="3 5" id="KW-0732">Signal</keyword>
<dbReference type="InterPro" id="IPR001638">
    <property type="entry name" value="Solute-binding_3/MltF_N"/>
</dbReference>
<sequence>MFNQRKGIAIVGLMIVVLLTQLGCTGSTGAAEGDVEDAVVEGVVEEVDEEEQEKIVVGTSGEYYPWAFQKDGVLQGFEIDVWNEIAKRNNLEISFETSRFSGLIGMLDTGRIDTIAHQMSITEERKEKYNFTEPYAYSYYDFAVRSDNTMESLDDLIGKSVGCWQGGNGERTLRAINDEHNLNLDIRTYDGVPIEQEVELGRLDASWQGEVKTLATIEKNNLDLKLLDIKLVFETNAYPFVKGSEKDALREDISKTIRDMHQDGTLSNFSKKWFDLDTTVKP</sequence>
<comment type="similarity">
    <text evidence="2 4">Belongs to the bacterial solute-binding protein 3 family.</text>
</comment>
<gene>
    <name evidence="7" type="ORF">SAMN03080606_02312</name>
</gene>
<evidence type="ECO:0000256" key="1">
    <source>
        <dbReference type="ARBA" id="ARBA00004196"/>
    </source>
</evidence>
<dbReference type="Pfam" id="PF00497">
    <property type="entry name" value="SBP_bac_3"/>
    <property type="match status" value="1"/>
</dbReference>
<organism evidence="7 8">
    <name type="scientific">Alkaliphilus peptidifermentans DSM 18978</name>
    <dbReference type="NCBI Taxonomy" id="1120976"/>
    <lineage>
        <taxon>Bacteria</taxon>
        <taxon>Bacillati</taxon>
        <taxon>Bacillota</taxon>
        <taxon>Clostridia</taxon>
        <taxon>Peptostreptococcales</taxon>
        <taxon>Natronincolaceae</taxon>
        <taxon>Alkaliphilus</taxon>
    </lineage>
</organism>
<evidence type="ECO:0000256" key="4">
    <source>
        <dbReference type="RuleBase" id="RU003744"/>
    </source>
</evidence>
<feature type="signal peptide" evidence="5">
    <location>
        <begin position="1"/>
        <end position="30"/>
    </location>
</feature>
<dbReference type="PANTHER" id="PTHR35936:SF19">
    <property type="entry name" value="AMINO-ACID-BINDING PROTEIN YXEM-RELATED"/>
    <property type="match status" value="1"/>
</dbReference>
<proteinExistence type="inferred from homology"/>
<reference evidence="7 8" key="1">
    <citation type="submission" date="2016-10" db="EMBL/GenBank/DDBJ databases">
        <authorList>
            <person name="de Groot N.N."/>
        </authorList>
    </citation>
    <scope>NUCLEOTIDE SEQUENCE [LARGE SCALE GENOMIC DNA]</scope>
    <source>
        <strain evidence="7 8">DSM 18978</strain>
    </source>
</reference>
<protein>
    <submittedName>
        <fullName evidence="7">Putative amino-acid transport system substrate-binding protein</fullName>
    </submittedName>
</protein>
<dbReference type="Proteomes" id="UP000198636">
    <property type="component" value="Unassembled WGS sequence"/>
</dbReference>
<dbReference type="STRING" id="1120976.SAMN03080606_02312"/>
<dbReference type="EMBL" id="FMUS01000014">
    <property type="protein sequence ID" value="SCY73115.1"/>
    <property type="molecule type" value="Genomic_DNA"/>
</dbReference>
<evidence type="ECO:0000259" key="6">
    <source>
        <dbReference type="SMART" id="SM00062"/>
    </source>
</evidence>
<comment type="subcellular location">
    <subcellularLocation>
        <location evidence="1">Cell envelope</location>
    </subcellularLocation>
</comment>
<name>A0A1G5IAD8_9FIRM</name>
<dbReference type="PANTHER" id="PTHR35936">
    <property type="entry name" value="MEMBRANE-BOUND LYTIC MUREIN TRANSGLYCOSYLASE F"/>
    <property type="match status" value="1"/>
</dbReference>
<evidence type="ECO:0000256" key="2">
    <source>
        <dbReference type="ARBA" id="ARBA00010333"/>
    </source>
</evidence>
<dbReference type="AlphaFoldDB" id="A0A1G5IAD8"/>
<keyword evidence="8" id="KW-1185">Reference proteome</keyword>
<dbReference type="Gene3D" id="3.40.190.10">
    <property type="entry name" value="Periplasmic binding protein-like II"/>
    <property type="match status" value="2"/>
</dbReference>
<feature type="domain" description="Solute-binding protein family 3/N-terminal" evidence="6">
    <location>
        <begin position="54"/>
        <end position="277"/>
    </location>
</feature>
<feature type="chain" id="PRO_5011740764" evidence="5">
    <location>
        <begin position="31"/>
        <end position="282"/>
    </location>
</feature>
<dbReference type="SMART" id="SM00062">
    <property type="entry name" value="PBPb"/>
    <property type="match status" value="1"/>
</dbReference>
<evidence type="ECO:0000313" key="8">
    <source>
        <dbReference type="Proteomes" id="UP000198636"/>
    </source>
</evidence>
<evidence type="ECO:0000256" key="5">
    <source>
        <dbReference type="SAM" id="SignalP"/>
    </source>
</evidence>
<dbReference type="SUPFAM" id="SSF53850">
    <property type="entry name" value="Periplasmic binding protein-like II"/>
    <property type="match status" value="1"/>
</dbReference>
<dbReference type="GO" id="GO:0030313">
    <property type="term" value="C:cell envelope"/>
    <property type="evidence" value="ECO:0007669"/>
    <property type="project" value="UniProtKB-SubCell"/>
</dbReference>